<dbReference type="InterPro" id="IPR020568">
    <property type="entry name" value="Ribosomal_Su5_D2-typ_SF"/>
</dbReference>
<comment type="similarity">
    <text evidence="1">Belongs to the IMPACT family.</text>
</comment>
<evidence type="ECO:0000259" key="2">
    <source>
        <dbReference type="Pfam" id="PF01205"/>
    </source>
</evidence>
<dbReference type="PROSITE" id="PS00910">
    <property type="entry name" value="UPF0029"/>
    <property type="match status" value="1"/>
</dbReference>
<dbReference type="SUPFAM" id="SSF54211">
    <property type="entry name" value="Ribosomal protein S5 domain 2-like"/>
    <property type="match status" value="1"/>
</dbReference>
<dbReference type="InterPro" id="IPR020569">
    <property type="entry name" value="UPF0029_Impact_CS"/>
</dbReference>
<evidence type="ECO:0000256" key="1">
    <source>
        <dbReference type="ARBA" id="ARBA00007665"/>
    </source>
</evidence>
<proteinExistence type="inferred from homology"/>
<gene>
    <name evidence="3" type="ORF">DI598_08400</name>
</gene>
<dbReference type="AlphaFoldDB" id="A0A2W5EYZ3"/>
<dbReference type="EMBL" id="QFOI01000122">
    <property type="protein sequence ID" value="PZP49205.1"/>
    <property type="molecule type" value="Genomic_DNA"/>
</dbReference>
<evidence type="ECO:0000313" key="3">
    <source>
        <dbReference type="EMBL" id="PZP49205.1"/>
    </source>
</evidence>
<dbReference type="GO" id="GO:0006446">
    <property type="term" value="P:regulation of translational initiation"/>
    <property type="evidence" value="ECO:0007669"/>
    <property type="project" value="TreeGrafter"/>
</dbReference>
<dbReference type="Gene3D" id="3.30.70.240">
    <property type="match status" value="1"/>
</dbReference>
<dbReference type="Proteomes" id="UP000249645">
    <property type="component" value="Unassembled WGS sequence"/>
</dbReference>
<accession>A0A2W5EYZ3</accession>
<comment type="caution">
    <text evidence="3">The sequence shown here is derived from an EMBL/GenBank/DDBJ whole genome shotgun (WGS) entry which is preliminary data.</text>
</comment>
<dbReference type="InterPro" id="IPR001498">
    <property type="entry name" value="Impact_N"/>
</dbReference>
<protein>
    <submittedName>
        <fullName evidence="3">YigZ family protein</fullName>
    </submittedName>
</protein>
<sequence>MSTDANFYHTISNPAHTEFKDKGSKFLAYAYPIKNIDDFKNHLSELKKEHPKANHYCFAYRLGTDGNNFRASDAGEPSGTAGKPILGQIDSKGLTDVLVLVVRYFGGTLLGVPGLINAYKTSTSLVLQLTPIVRKPLTLKIQLDFDYTKMNEVMQWVKKIDGNILKQDMQLFCQFIVEIEKAKRQEAEILLTDIRDIEVKWI</sequence>
<dbReference type="PANTHER" id="PTHR16301">
    <property type="entry name" value="IMPACT-RELATED"/>
    <property type="match status" value="1"/>
</dbReference>
<feature type="domain" description="Impact N-terminal" evidence="2">
    <location>
        <begin position="22"/>
        <end position="126"/>
    </location>
</feature>
<reference evidence="3 4" key="1">
    <citation type="submission" date="2017-11" db="EMBL/GenBank/DDBJ databases">
        <title>Infants hospitalized years apart are colonized by the same room-sourced microbial strains.</title>
        <authorList>
            <person name="Brooks B."/>
            <person name="Olm M.R."/>
            <person name="Firek B.A."/>
            <person name="Baker R."/>
            <person name="Thomas B.C."/>
            <person name="Morowitz M.J."/>
            <person name="Banfield J.F."/>
        </authorList>
    </citation>
    <scope>NUCLEOTIDE SEQUENCE [LARGE SCALE GENOMIC DNA]</scope>
    <source>
        <strain evidence="3">S2_009_000_R2_76</strain>
    </source>
</reference>
<name>A0A2W5EYZ3_9SPHI</name>
<dbReference type="InterPro" id="IPR036956">
    <property type="entry name" value="Impact_N_sf"/>
</dbReference>
<dbReference type="Pfam" id="PF01205">
    <property type="entry name" value="Impact_N"/>
    <property type="match status" value="1"/>
</dbReference>
<dbReference type="GO" id="GO:0005737">
    <property type="term" value="C:cytoplasm"/>
    <property type="evidence" value="ECO:0007669"/>
    <property type="project" value="TreeGrafter"/>
</dbReference>
<evidence type="ECO:0000313" key="4">
    <source>
        <dbReference type="Proteomes" id="UP000249645"/>
    </source>
</evidence>
<dbReference type="InterPro" id="IPR023582">
    <property type="entry name" value="Impact"/>
</dbReference>
<organism evidence="3 4">
    <name type="scientific">Pseudopedobacter saltans</name>
    <dbReference type="NCBI Taxonomy" id="151895"/>
    <lineage>
        <taxon>Bacteria</taxon>
        <taxon>Pseudomonadati</taxon>
        <taxon>Bacteroidota</taxon>
        <taxon>Sphingobacteriia</taxon>
        <taxon>Sphingobacteriales</taxon>
        <taxon>Sphingobacteriaceae</taxon>
        <taxon>Pseudopedobacter</taxon>
    </lineage>
</organism>
<dbReference type="Gene3D" id="3.30.230.30">
    <property type="entry name" value="Impact, N-terminal domain"/>
    <property type="match status" value="1"/>
</dbReference>
<dbReference type="PANTHER" id="PTHR16301:SF20">
    <property type="entry name" value="IMPACT FAMILY MEMBER YIGZ"/>
    <property type="match status" value="1"/>
</dbReference>